<dbReference type="OrthoDB" id="4510108at2759"/>
<feature type="compositionally biased region" description="Low complexity" evidence="2">
    <location>
        <begin position="688"/>
        <end position="707"/>
    </location>
</feature>
<keyword evidence="4" id="KW-1185">Reference proteome</keyword>
<dbReference type="STRING" id="1036612.A0A1L9T9L8"/>
<feature type="compositionally biased region" description="Polar residues" evidence="2">
    <location>
        <begin position="460"/>
        <end position="474"/>
    </location>
</feature>
<evidence type="ECO:0000313" key="3">
    <source>
        <dbReference type="EMBL" id="OJJ56112.1"/>
    </source>
</evidence>
<proteinExistence type="predicted"/>
<feature type="compositionally biased region" description="Acidic residues" evidence="2">
    <location>
        <begin position="445"/>
        <end position="457"/>
    </location>
</feature>
<dbReference type="AlphaFoldDB" id="A0A1L9T9L8"/>
<dbReference type="GeneID" id="63756770"/>
<dbReference type="VEuPathDB" id="FungiDB:ASPSYDRAFT_134862"/>
<feature type="compositionally biased region" description="Basic and acidic residues" evidence="2">
    <location>
        <begin position="475"/>
        <end position="488"/>
    </location>
</feature>
<accession>A0A1L9T9L8</accession>
<sequence length="978" mass="107936">MITLQQAARTASRWSAGAPKVTTQDVLVERNVLRKKTITNPVARMRIVRVRMGPGHHKGCECKAGCPDPEEELLICNYDYCKGEDEEESKCTTNEYKGCECSHLIDRITSTSTAKDIGEMQKNLVNLVKKMEDFYQNGGDSDEEGEDIKPDVTCASKDYSDALSVDATFLNQLADKFCSGDTNKKRSQDLTAKDVSSSAYADYKFHFELDPGKDCEMDCKAAFKSMTSTCQGIDSHSIQASANARYTSCNGSLKYKITNTKTFTQHGLQERVCHDEDAFGNHGDVRIYDMRDYVFACTELDDEKAKMQAGSEKIQFKSTYGGTQLAFTISWIEDCEGEELDVRWPKEEGHSDESCFRLFREDWEKCNNGGAGGYIDYGCEYENQFPGRTVGGISRQLLELVSYRPARAVERGTETPEPTVPAKRSADDIPERRGRRKSARYTIADDSDDSDYLGEDSSDLKANTRSNTRQSLPRDNSKQGMDIDKDSDSGASDSMSEHTCDSDPGAGDITVDGETAPYTPRRRMKRSPLYRRRSMPSPKRRSTTAVAQGSIERDVSDVVLPAANTNLGRSAPHALPAKQRESIQDTSKGPLKSQPIPSRPATASLDDRRQPQPFSPKPPSTLPTSEPRKSLSHVATHSPAAKAQPDRSVARQTANRLNANRRKWDSSADTSTNCTISVEIPLPARTQPSSSSAPDDASASGASTPSSEDGHQFTTPLVTATTAPLSQQTQERESTTAVSEPAGTGRDYVQNPTPDTVAANTITAASLPATPPLSALLGEMEIDEFPTGHQWTDPAFEFDAGLSCREIASKLAQEAHNHSQSLVRRVQLLAAIAESYAAQKEGLLHEVQRHEVRKRDEIAGFTRQIDDLNKKVVQYESQIQKLQEGAVGPRTIHELKAAVAKRDEELRLQNARAEALLQEVTERDTRISDLSHEVEALTKLVQERDRRIEELKSLTGSMGLGQMVEIASRLQKWGLVSD</sequence>
<evidence type="ECO:0000313" key="4">
    <source>
        <dbReference type="Proteomes" id="UP000184356"/>
    </source>
</evidence>
<feature type="coiled-coil region" evidence="1">
    <location>
        <begin position="858"/>
        <end position="954"/>
    </location>
</feature>
<dbReference type="EMBL" id="KV878591">
    <property type="protein sequence ID" value="OJJ56112.1"/>
    <property type="molecule type" value="Genomic_DNA"/>
</dbReference>
<protein>
    <submittedName>
        <fullName evidence="3">Uncharacterized protein</fullName>
    </submittedName>
</protein>
<feature type="region of interest" description="Disordered" evidence="2">
    <location>
        <begin position="677"/>
        <end position="754"/>
    </location>
</feature>
<feature type="compositionally biased region" description="Basic residues" evidence="2">
    <location>
        <begin position="520"/>
        <end position="542"/>
    </location>
</feature>
<feature type="region of interest" description="Disordered" evidence="2">
    <location>
        <begin position="566"/>
        <end position="652"/>
    </location>
</feature>
<gene>
    <name evidence="3" type="ORF">ASPSYDRAFT_134862</name>
</gene>
<name>A0A1L9T9L8_9EURO</name>
<feature type="region of interest" description="Disordered" evidence="2">
    <location>
        <begin position="409"/>
        <end position="550"/>
    </location>
</feature>
<evidence type="ECO:0000256" key="1">
    <source>
        <dbReference type="SAM" id="Coils"/>
    </source>
</evidence>
<dbReference type="RefSeq" id="XP_040699918.1">
    <property type="nucleotide sequence ID" value="XM_040840697.1"/>
</dbReference>
<organism evidence="3 4">
    <name type="scientific">Aspergillus sydowii CBS 593.65</name>
    <dbReference type="NCBI Taxonomy" id="1036612"/>
    <lineage>
        <taxon>Eukaryota</taxon>
        <taxon>Fungi</taxon>
        <taxon>Dikarya</taxon>
        <taxon>Ascomycota</taxon>
        <taxon>Pezizomycotina</taxon>
        <taxon>Eurotiomycetes</taxon>
        <taxon>Eurotiomycetidae</taxon>
        <taxon>Eurotiales</taxon>
        <taxon>Aspergillaceae</taxon>
        <taxon>Aspergillus</taxon>
        <taxon>Aspergillus subgen. Nidulantes</taxon>
    </lineage>
</organism>
<dbReference type="Proteomes" id="UP000184356">
    <property type="component" value="Unassembled WGS sequence"/>
</dbReference>
<feature type="compositionally biased region" description="Low complexity" evidence="2">
    <location>
        <begin position="714"/>
        <end position="725"/>
    </location>
</feature>
<keyword evidence="1" id="KW-0175">Coiled coil</keyword>
<reference evidence="4" key="1">
    <citation type="journal article" date="2017" name="Genome Biol.">
        <title>Comparative genomics reveals high biological diversity and specific adaptations in the industrially and medically important fungal genus Aspergillus.</title>
        <authorList>
            <person name="de Vries R.P."/>
            <person name="Riley R."/>
            <person name="Wiebenga A."/>
            <person name="Aguilar-Osorio G."/>
            <person name="Amillis S."/>
            <person name="Uchima C.A."/>
            <person name="Anderluh G."/>
            <person name="Asadollahi M."/>
            <person name="Askin M."/>
            <person name="Barry K."/>
            <person name="Battaglia E."/>
            <person name="Bayram O."/>
            <person name="Benocci T."/>
            <person name="Braus-Stromeyer S.A."/>
            <person name="Caldana C."/>
            <person name="Canovas D."/>
            <person name="Cerqueira G.C."/>
            <person name="Chen F."/>
            <person name="Chen W."/>
            <person name="Choi C."/>
            <person name="Clum A."/>
            <person name="Dos Santos R.A."/>
            <person name="Damasio A.R."/>
            <person name="Diallinas G."/>
            <person name="Emri T."/>
            <person name="Fekete E."/>
            <person name="Flipphi M."/>
            <person name="Freyberg S."/>
            <person name="Gallo A."/>
            <person name="Gournas C."/>
            <person name="Habgood R."/>
            <person name="Hainaut M."/>
            <person name="Harispe M.L."/>
            <person name="Henrissat B."/>
            <person name="Hilden K.S."/>
            <person name="Hope R."/>
            <person name="Hossain A."/>
            <person name="Karabika E."/>
            <person name="Karaffa L."/>
            <person name="Karanyi Z."/>
            <person name="Krasevec N."/>
            <person name="Kuo A."/>
            <person name="Kusch H."/>
            <person name="LaButti K."/>
            <person name="Lagendijk E.L."/>
            <person name="Lapidus A."/>
            <person name="Levasseur A."/>
            <person name="Lindquist E."/>
            <person name="Lipzen A."/>
            <person name="Logrieco A.F."/>
            <person name="MacCabe A."/>
            <person name="Maekelae M.R."/>
            <person name="Malavazi I."/>
            <person name="Melin P."/>
            <person name="Meyer V."/>
            <person name="Mielnichuk N."/>
            <person name="Miskei M."/>
            <person name="Molnar A.P."/>
            <person name="Mule G."/>
            <person name="Ngan C.Y."/>
            <person name="Orejas M."/>
            <person name="Orosz E."/>
            <person name="Ouedraogo J.P."/>
            <person name="Overkamp K.M."/>
            <person name="Park H.-S."/>
            <person name="Perrone G."/>
            <person name="Piumi F."/>
            <person name="Punt P.J."/>
            <person name="Ram A.F."/>
            <person name="Ramon A."/>
            <person name="Rauscher S."/>
            <person name="Record E."/>
            <person name="Riano-Pachon D.M."/>
            <person name="Robert V."/>
            <person name="Roehrig J."/>
            <person name="Ruller R."/>
            <person name="Salamov A."/>
            <person name="Salih N.S."/>
            <person name="Samson R.A."/>
            <person name="Sandor E."/>
            <person name="Sanguinetti M."/>
            <person name="Schuetze T."/>
            <person name="Sepcic K."/>
            <person name="Shelest E."/>
            <person name="Sherlock G."/>
            <person name="Sophianopoulou V."/>
            <person name="Squina F.M."/>
            <person name="Sun H."/>
            <person name="Susca A."/>
            <person name="Todd R.B."/>
            <person name="Tsang A."/>
            <person name="Unkles S.E."/>
            <person name="van de Wiele N."/>
            <person name="van Rossen-Uffink D."/>
            <person name="Oliveira J.V."/>
            <person name="Vesth T.C."/>
            <person name="Visser J."/>
            <person name="Yu J.-H."/>
            <person name="Zhou M."/>
            <person name="Andersen M.R."/>
            <person name="Archer D.B."/>
            <person name="Baker S.E."/>
            <person name="Benoit I."/>
            <person name="Brakhage A.A."/>
            <person name="Braus G.H."/>
            <person name="Fischer R."/>
            <person name="Frisvad J.C."/>
            <person name="Goldman G.H."/>
            <person name="Houbraken J."/>
            <person name="Oakley B."/>
            <person name="Pocsi I."/>
            <person name="Scazzocchio C."/>
            <person name="Seiboth B."/>
            <person name="vanKuyk P.A."/>
            <person name="Wortman J."/>
            <person name="Dyer P.S."/>
            <person name="Grigoriev I.V."/>
        </authorList>
    </citation>
    <scope>NUCLEOTIDE SEQUENCE [LARGE SCALE GENOMIC DNA]</scope>
    <source>
        <strain evidence="4">CBS 593.65</strain>
    </source>
</reference>
<evidence type="ECO:0000256" key="2">
    <source>
        <dbReference type="SAM" id="MobiDB-lite"/>
    </source>
</evidence>